<name>A0ACB9NZZ7_9MYRT</name>
<evidence type="ECO:0000313" key="2">
    <source>
        <dbReference type="Proteomes" id="UP001057402"/>
    </source>
</evidence>
<dbReference type="EMBL" id="CM042886">
    <property type="protein sequence ID" value="KAI4341237.1"/>
    <property type="molecule type" value="Genomic_DNA"/>
</dbReference>
<organism evidence="1 2">
    <name type="scientific">Melastoma candidum</name>
    <dbReference type="NCBI Taxonomy" id="119954"/>
    <lineage>
        <taxon>Eukaryota</taxon>
        <taxon>Viridiplantae</taxon>
        <taxon>Streptophyta</taxon>
        <taxon>Embryophyta</taxon>
        <taxon>Tracheophyta</taxon>
        <taxon>Spermatophyta</taxon>
        <taxon>Magnoliopsida</taxon>
        <taxon>eudicotyledons</taxon>
        <taxon>Gunneridae</taxon>
        <taxon>Pentapetalae</taxon>
        <taxon>rosids</taxon>
        <taxon>malvids</taxon>
        <taxon>Myrtales</taxon>
        <taxon>Melastomataceae</taxon>
        <taxon>Melastomatoideae</taxon>
        <taxon>Melastomateae</taxon>
        <taxon>Melastoma</taxon>
    </lineage>
</organism>
<comment type="caution">
    <text evidence="1">The sequence shown here is derived from an EMBL/GenBank/DDBJ whole genome shotgun (WGS) entry which is preliminary data.</text>
</comment>
<keyword evidence="2" id="KW-1185">Reference proteome</keyword>
<gene>
    <name evidence="1" type="ORF">MLD38_025985</name>
</gene>
<accession>A0ACB9NZZ7</accession>
<sequence length="171" mass="18078">MKLIKSLSLSPKRLFCRSGRSFPSSNHLDDSTTSSSSASILTRRDLEALLGRLGAGACSQDEVEAMLRDVGLGVGDGVGIDELVGRLGSVCGGGGGGEEELRQAFEFFDEDGDGRITAEELLGVLGGVMGDEGCTLEECRRMIAGVDGNMDGFVCFEDFSRMMQLQLQIGA</sequence>
<protein>
    <submittedName>
        <fullName evidence="1">Uncharacterized protein</fullName>
    </submittedName>
</protein>
<evidence type="ECO:0000313" key="1">
    <source>
        <dbReference type="EMBL" id="KAI4341237.1"/>
    </source>
</evidence>
<proteinExistence type="predicted"/>
<reference evidence="2" key="1">
    <citation type="journal article" date="2023" name="Front. Plant Sci.">
        <title>Chromosomal-level genome assembly of Melastoma candidum provides insights into trichome evolution.</title>
        <authorList>
            <person name="Zhong Y."/>
            <person name="Wu W."/>
            <person name="Sun C."/>
            <person name="Zou P."/>
            <person name="Liu Y."/>
            <person name="Dai S."/>
            <person name="Zhou R."/>
        </authorList>
    </citation>
    <scope>NUCLEOTIDE SEQUENCE [LARGE SCALE GENOMIC DNA]</scope>
</reference>
<dbReference type="Proteomes" id="UP001057402">
    <property type="component" value="Chromosome 7"/>
</dbReference>